<keyword evidence="3" id="KW-1185">Reference proteome</keyword>
<dbReference type="PANTHER" id="PTHR33165">
    <property type="entry name" value="F-BOX DOMAIN CONTAINING PROTEIN-LIKE-RELATED"/>
    <property type="match status" value="1"/>
</dbReference>
<protein>
    <recommendedName>
        <fullName evidence="1">KIB1-4 beta-propeller domain-containing protein</fullName>
    </recommendedName>
</protein>
<dbReference type="HOGENOM" id="CLU_040241_2_1_1"/>
<dbReference type="EnsemblPlants" id="ORUFI01G17560.1">
    <property type="protein sequence ID" value="ORUFI01G17560.1"/>
    <property type="gene ID" value="ORUFI01G17560"/>
</dbReference>
<reference evidence="2" key="2">
    <citation type="submission" date="2015-06" db="UniProtKB">
        <authorList>
            <consortium name="EnsemblPlants"/>
        </authorList>
    </citation>
    <scope>IDENTIFICATION</scope>
</reference>
<evidence type="ECO:0000259" key="1">
    <source>
        <dbReference type="Pfam" id="PF03478"/>
    </source>
</evidence>
<organism evidence="2 3">
    <name type="scientific">Oryza rufipogon</name>
    <name type="common">Brownbeard rice</name>
    <name type="synonym">Asian wild rice</name>
    <dbReference type="NCBI Taxonomy" id="4529"/>
    <lineage>
        <taxon>Eukaryota</taxon>
        <taxon>Viridiplantae</taxon>
        <taxon>Streptophyta</taxon>
        <taxon>Embryophyta</taxon>
        <taxon>Tracheophyta</taxon>
        <taxon>Spermatophyta</taxon>
        <taxon>Magnoliopsida</taxon>
        <taxon>Liliopsida</taxon>
        <taxon>Poales</taxon>
        <taxon>Poaceae</taxon>
        <taxon>BOP clade</taxon>
        <taxon>Oryzoideae</taxon>
        <taxon>Oryzeae</taxon>
        <taxon>Oryzinae</taxon>
        <taxon>Oryza</taxon>
    </lineage>
</organism>
<evidence type="ECO:0000313" key="3">
    <source>
        <dbReference type="Proteomes" id="UP000008022"/>
    </source>
</evidence>
<dbReference type="PANTHER" id="PTHR33165:SF106">
    <property type="entry name" value="EXPRESSED PROTEIN"/>
    <property type="match status" value="1"/>
</dbReference>
<dbReference type="AlphaFoldDB" id="A0A0E0MWG3"/>
<reference evidence="3" key="1">
    <citation type="submission" date="2013-06" db="EMBL/GenBank/DDBJ databases">
        <authorList>
            <person name="Zhao Q."/>
        </authorList>
    </citation>
    <scope>NUCLEOTIDE SEQUENCE</scope>
    <source>
        <strain evidence="3">cv. W1943</strain>
    </source>
</reference>
<dbReference type="Gramene" id="ORUFI01G17560.1">
    <property type="protein sequence ID" value="ORUFI01G17560.1"/>
    <property type="gene ID" value="ORUFI01G17560"/>
</dbReference>
<feature type="domain" description="KIB1-4 beta-propeller" evidence="1">
    <location>
        <begin position="121"/>
        <end position="387"/>
    </location>
</feature>
<proteinExistence type="predicted"/>
<dbReference type="Pfam" id="PF03478">
    <property type="entry name" value="Beta-prop_KIB1-4"/>
    <property type="match status" value="1"/>
</dbReference>
<dbReference type="Proteomes" id="UP000008022">
    <property type="component" value="Unassembled WGS sequence"/>
</dbReference>
<sequence length="525" mass="59079">MSPARCEKRALSPPRRKIPRKCKRGRTVGAIAPNGAAPWMESPWASLDGDIIRLVAEHALAGDVADYLRLRAVCRHWRSSTVSPRGRSVVDPRFHPRRWILFPESHGLFPGHRKLHGRVRFFNVSTGAFARLLLPFFPDHFVIDSVDGLLLLQRDRDSAIRILHPFTGDIVELSSLETLRPQVEPFFTSTELAYMRAMERKEMGIFSYFNRICAALSFGPDGVITIMFVVTRVQRVAFATSADQQWTLSNWQTNLSWKYMAFQGKIYAASIWVNFSPNRIFVIDPPRVEANGSASSFSLPEPKLFATCPVEKLFGFAYLVNCESEVLLIGHTDRSYSQAVVYRLADIILGRFIPLTRFGDYTIFMDERSLCVSSKAVPGIADGSLIYRHHGKFLAQYHVRSGTLSTAAEGRIEEGYRLAPYSLIHHLFACCLMTFGTKDNYFAGIRRINGAIRQSSKAGVTLECTVSYCLSSSTASMNNYVLLTLSVLLLMPSDLRLCSRCLVNKEGSPRICVSMLFNVVLFFLL</sequence>
<accession>A0A0E0MWG3</accession>
<dbReference type="STRING" id="4529.A0A0E0MWG3"/>
<name>A0A0E0MWG3_ORYRU</name>
<dbReference type="InterPro" id="IPR005174">
    <property type="entry name" value="KIB1-4_b-propeller"/>
</dbReference>
<evidence type="ECO:0000313" key="2">
    <source>
        <dbReference type="EnsemblPlants" id="ORUFI01G17560.1"/>
    </source>
</evidence>